<proteinExistence type="predicted"/>
<reference evidence="2" key="1">
    <citation type="submission" date="2016-11" db="UniProtKB">
        <authorList>
            <consortium name="WormBaseParasite"/>
        </authorList>
    </citation>
    <scope>IDENTIFICATION</scope>
</reference>
<evidence type="ECO:0000313" key="1">
    <source>
        <dbReference type="Proteomes" id="UP000095287"/>
    </source>
</evidence>
<dbReference type="AlphaFoldDB" id="A0A1I7Y9I4"/>
<accession>A0A1I7Y9I4</accession>
<dbReference type="WBParaSite" id="L893_g14020.t1">
    <property type="protein sequence ID" value="L893_g14020.t1"/>
    <property type="gene ID" value="L893_g14020"/>
</dbReference>
<evidence type="ECO:0000313" key="2">
    <source>
        <dbReference type="WBParaSite" id="L893_g14020.t1"/>
    </source>
</evidence>
<protein>
    <submittedName>
        <fullName evidence="2">DDE Tnp4 domain-containing protein</fullName>
    </submittedName>
</protein>
<dbReference type="Proteomes" id="UP000095287">
    <property type="component" value="Unplaced"/>
</dbReference>
<sequence>MDEGCRRTLWNWIFTSANVKTSKLRRSTRLEIRNEYHRHWCAYTTEYLAWKLTGFTKILESFFVVEYLRYNAFTWNGLMCYLTNEGNKFYLNSFPLESEGNETTKKQLWFLNDAREAFGWRKSRSFVCGDAAYIFFSRKYASHSTISTRLVRINLRDSTIKDLTRSVEGVTDIRTIREGAEDGKSIYLIGEHQAHNRNTLWKLSCQAQTRGVEGDTGGHGDD</sequence>
<name>A0A1I7Y9I4_9BILA</name>
<keyword evidence="1" id="KW-1185">Reference proteome</keyword>
<organism evidence="1 2">
    <name type="scientific">Steinernema glaseri</name>
    <dbReference type="NCBI Taxonomy" id="37863"/>
    <lineage>
        <taxon>Eukaryota</taxon>
        <taxon>Metazoa</taxon>
        <taxon>Ecdysozoa</taxon>
        <taxon>Nematoda</taxon>
        <taxon>Chromadorea</taxon>
        <taxon>Rhabditida</taxon>
        <taxon>Tylenchina</taxon>
        <taxon>Panagrolaimomorpha</taxon>
        <taxon>Strongyloidoidea</taxon>
        <taxon>Steinernematidae</taxon>
        <taxon>Steinernema</taxon>
    </lineage>
</organism>